<reference evidence="1 2" key="1">
    <citation type="submission" date="2018-09" db="EMBL/GenBank/DDBJ databases">
        <title>Metagenome Assembled Genomes from an Advanced Water Purification Facility.</title>
        <authorList>
            <person name="Stamps B.W."/>
            <person name="Spear J.R."/>
        </authorList>
    </citation>
    <scope>NUCLEOTIDE SEQUENCE [LARGE SCALE GENOMIC DNA]</scope>
    <source>
        <strain evidence="1">Bin_54_1</strain>
    </source>
</reference>
<sequence length="151" mass="17315">MRSEDEWLFYTQAAWNVDQATHIAKTLIAERSGELSYPQRLIQFAAYNFCLVSYFSPFMRSKTRSGKPIKITADEFVPDDMLGIHEQIKNYRDKILAHADVSHLCAPSFKDGFRFTSTDVYLSAPPIEKSLALFLEVSTRLIEKSESLQLL</sequence>
<protein>
    <recommendedName>
        <fullName evidence="3">HEPN domain-containing protein</fullName>
    </recommendedName>
</protein>
<evidence type="ECO:0000313" key="1">
    <source>
        <dbReference type="EMBL" id="TXI27902.1"/>
    </source>
</evidence>
<proteinExistence type="predicted"/>
<evidence type="ECO:0008006" key="3">
    <source>
        <dbReference type="Google" id="ProtNLM"/>
    </source>
</evidence>
<dbReference type="Proteomes" id="UP000321055">
    <property type="component" value="Unassembled WGS sequence"/>
</dbReference>
<dbReference type="AlphaFoldDB" id="A0A5C7VTR8"/>
<dbReference type="EMBL" id="SSFX01000064">
    <property type="protein sequence ID" value="TXI27902.1"/>
    <property type="molecule type" value="Genomic_DNA"/>
</dbReference>
<accession>A0A5C7VTR8</accession>
<name>A0A5C7VTR8_9PROT</name>
<evidence type="ECO:0000313" key="2">
    <source>
        <dbReference type="Proteomes" id="UP000321055"/>
    </source>
</evidence>
<gene>
    <name evidence="1" type="ORF">E6Q60_08545</name>
</gene>
<organism evidence="1 2">
    <name type="scientific">Nitrosomonas oligotropha</name>
    <dbReference type="NCBI Taxonomy" id="42354"/>
    <lineage>
        <taxon>Bacteria</taxon>
        <taxon>Pseudomonadati</taxon>
        <taxon>Pseudomonadota</taxon>
        <taxon>Betaproteobacteria</taxon>
        <taxon>Nitrosomonadales</taxon>
        <taxon>Nitrosomonadaceae</taxon>
        <taxon>Nitrosomonas</taxon>
    </lineage>
</organism>
<comment type="caution">
    <text evidence="1">The sequence shown here is derived from an EMBL/GenBank/DDBJ whole genome shotgun (WGS) entry which is preliminary data.</text>
</comment>